<organism evidence="2 3">
    <name type="scientific">Elysia crispata</name>
    <name type="common">lettuce slug</name>
    <dbReference type="NCBI Taxonomy" id="231223"/>
    <lineage>
        <taxon>Eukaryota</taxon>
        <taxon>Metazoa</taxon>
        <taxon>Spiralia</taxon>
        <taxon>Lophotrochozoa</taxon>
        <taxon>Mollusca</taxon>
        <taxon>Gastropoda</taxon>
        <taxon>Heterobranchia</taxon>
        <taxon>Euthyneura</taxon>
        <taxon>Panpulmonata</taxon>
        <taxon>Sacoglossa</taxon>
        <taxon>Placobranchoidea</taxon>
        <taxon>Plakobranchidae</taxon>
        <taxon>Elysia</taxon>
    </lineage>
</organism>
<feature type="region of interest" description="Disordered" evidence="1">
    <location>
        <begin position="152"/>
        <end position="178"/>
    </location>
</feature>
<gene>
    <name evidence="2" type="ORF">RRG08_041091</name>
</gene>
<dbReference type="PANTHER" id="PTHR33769:SF2">
    <property type="entry name" value="TESTIS-EXPRESSED PROTEIN 26"/>
    <property type="match status" value="1"/>
</dbReference>
<accession>A0AAE0Y5K2</accession>
<dbReference type="InterPro" id="IPR043460">
    <property type="entry name" value="MEDAG/TEX26"/>
</dbReference>
<keyword evidence="3" id="KW-1185">Reference proteome</keyword>
<name>A0AAE0Y5K2_9GAST</name>
<dbReference type="EMBL" id="JAWDGP010006933">
    <property type="protein sequence ID" value="KAK3732781.1"/>
    <property type="molecule type" value="Genomic_DNA"/>
</dbReference>
<evidence type="ECO:0000313" key="3">
    <source>
        <dbReference type="Proteomes" id="UP001283361"/>
    </source>
</evidence>
<dbReference type="GO" id="GO:0005737">
    <property type="term" value="C:cytoplasm"/>
    <property type="evidence" value="ECO:0007669"/>
    <property type="project" value="TreeGrafter"/>
</dbReference>
<feature type="compositionally biased region" description="Low complexity" evidence="1">
    <location>
        <begin position="422"/>
        <end position="439"/>
    </location>
</feature>
<dbReference type="AlphaFoldDB" id="A0AAE0Y5K2"/>
<feature type="region of interest" description="Disordered" evidence="1">
    <location>
        <begin position="362"/>
        <end position="476"/>
    </location>
</feature>
<dbReference type="PANTHER" id="PTHR33769">
    <property type="entry name" value="TESTIS-EXPRESSED PROTEIN 26 ISOFORM X3"/>
    <property type="match status" value="1"/>
</dbReference>
<reference evidence="2" key="1">
    <citation type="journal article" date="2023" name="G3 (Bethesda)">
        <title>A reference genome for the long-term kleptoplast-retaining sea slug Elysia crispata morphotype clarki.</title>
        <authorList>
            <person name="Eastman K.E."/>
            <person name="Pendleton A.L."/>
            <person name="Shaikh M.A."/>
            <person name="Suttiyut T."/>
            <person name="Ogas R."/>
            <person name="Tomko P."/>
            <person name="Gavelis G."/>
            <person name="Widhalm J.R."/>
            <person name="Wisecaver J.H."/>
        </authorList>
    </citation>
    <scope>NUCLEOTIDE SEQUENCE</scope>
    <source>
        <strain evidence="2">ECLA1</strain>
    </source>
</reference>
<evidence type="ECO:0000256" key="1">
    <source>
        <dbReference type="SAM" id="MobiDB-lite"/>
    </source>
</evidence>
<feature type="compositionally biased region" description="Pro residues" evidence="1">
    <location>
        <begin position="363"/>
        <end position="377"/>
    </location>
</feature>
<evidence type="ECO:0000313" key="2">
    <source>
        <dbReference type="EMBL" id="KAK3732781.1"/>
    </source>
</evidence>
<proteinExistence type="predicted"/>
<dbReference type="Proteomes" id="UP001283361">
    <property type="component" value="Unassembled WGS sequence"/>
</dbReference>
<feature type="compositionally biased region" description="Polar residues" evidence="1">
    <location>
        <begin position="393"/>
        <end position="414"/>
    </location>
</feature>
<protein>
    <submittedName>
        <fullName evidence="2">Uncharacterized protein</fullName>
    </submittedName>
</protein>
<sequence length="476" mass="52714">MATAMIDSARSFTSLGVGETSKDMDVVNTETRVGDNVLSPQFLKQLEYYYDKAGIHDKARCLELITSVRLGEELRAHTKRPLRPNTAMPALGYSGTSQLSPYQTSYKKDYPPKMDEGVWAFRPMTSQGYATQLPDSQPPGPTTYDVEFCKKDQRPASPERIGTASGNRNNKPHPPQSFMVWKFPRKTRYNNKNCSTDPDSPRLCEDLTNQKLNQITKRLCHSVYQNDYLGIPQGFQVKSAFTLPPDWRDNVPYGMDSNQRESYQLPFQQSELVLPTTRYGSNTKKMNASVAVIPTANKRLIGVNGRTTYDRHYNDNAGPVVQQIRDVGRKLGAQALKKELLKSSGPDKNLIGKLLEEYGSHSPLPPSFERPVCPTPPAHTKSPANQLLGPGINSRSATPLATQRSNQLKSSNGRFQPPTRPPTAASKSSRASSPAYKPRPNVPAATAIMLPSHSPTQPKLPTTPLSVPYTPPVFLS</sequence>
<comment type="caution">
    <text evidence="2">The sequence shown here is derived from an EMBL/GenBank/DDBJ whole genome shotgun (WGS) entry which is preliminary data.</text>
</comment>
<feature type="compositionally biased region" description="Polar residues" evidence="1">
    <location>
        <begin position="453"/>
        <end position="465"/>
    </location>
</feature>